<evidence type="ECO:0000256" key="1">
    <source>
        <dbReference type="SAM" id="Coils"/>
    </source>
</evidence>
<evidence type="ECO:0000313" key="2">
    <source>
        <dbReference type="EMBL" id="KKM22195.1"/>
    </source>
</evidence>
<protein>
    <submittedName>
        <fullName evidence="2">Uncharacterized protein</fullName>
    </submittedName>
</protein>
<sequence>VTNRARQRLSQQETLLGASDLNQVMTEQYISQGRPVWEMTRDTRETIGDLTTLGQYSRAARLADAYGIQSAERLDFISTRGTTVDDLADVIARDIQEASTPIAAGLEAGDDLQDTMELINDLSIGPETTGRVIRQLDNRLELLRSSQLSLVDDLNDIDELGLPMASRRARRDALRENIDELDELTGEMLEAKATLQVNQETFETAFGGLASVENATTAATLSISPGLEALHALRDSRAFTNLMDVASLVPEGRGAPEFLRTLKVARSGNYSRARLQERLSGLSREGQMTVKKVLEQLKQTDRLAASAVPVRRALQAVRRLLSAE</sequence>
<reference evidence="2" key="1">
    <citation type="journal article" date="2015" name="Nature">
        <title>Complex archaea that bridge the gap between prokaryotes and eukaryotes.</title>
        <authorList>
            <person name="Spang A."/>
            <person name="Saw J.H."/>
            <person name="Jorgensen S.L."/>
            <person name="Zaremba-Niedzwiedzka K."/>
            <person name="Martijn J."/>
            <person name="Lind A.E."/>
            <person name="van Eijk R."/>
            <person name="Schleper C."/>
            <person name="Guy L."/>
            <person name="Ettema T.J."/>
        </authorList>
    </citation>
    <scope>NUCLEOTIDE SEQUENCE</scope>
</reference>
<feature type="coiled-coil region" evidence="1">
    <location>
        <begin position="164"/>
        <end position="194"/>
    </location>
</feature>
<comment type="caution">
    <text evidence="2">The sequence shown here is derived from an EMBL/GenBank/DDBJ whole genome shotgun (WGS) entry which is preliminary data.</text>
</comment>
<keyword evidence="1" id="KW-0175">Coiled coil</keyword>
<dbReference type="EMBL" id="LAZR01013388">
    <property type="protein sequence ID" value="KKM22195.1"/>
    <property type="molecule type" value="Genomic_DNA"/>
</dbReference>
<proteinExistence type="predicted"/>
<organism evidence="2">
    <name type="scientific">marine sediment metagenome</name>
    <dbReference type="NCBI Taxonomy" id="412755"/>
    <lineage>
        <taxon>unclassified sequences</taxon>
        <taxon>metagenomes</taxon>
        <taxon>ecological metagenomes</taxon>
    </lineage>
</organism>
<name>A0A0F9L390_9ZZZZ</name>
<dbReference type="AlphaFoldDB" id="A0A0F9L390"/>
<gene>
    <name evidence="2" type="ORF">LCGC14_1627790</name>
</gene>
<accession>A0A0F9L390</accession>
<feature type="non-terminal residue" evidence="2">
    <location>
        <position position="1"/>
    </location>
</feature>